<dbReference type="PANTHER" id="PTHR42871:SF1">
    <property type="entry name" value="CITRATE SYNTHASE"/>
    <property type="match status" value="1"/>
</dbReference>
<dbReference type="InterPro" id="IPR024176">
    <property type="entry name" value="Citrate_synthase_bac-typ"/>
</dbReference>
<feature type="active site" evidence="8">
    <location>
        <position position="366"/>
    </location>
</feature>
<dbReference type="EMBL" id="QOCI01000001">
    <property type="protein sequence ID" value="RRR20076.1"/>
    <property type="molecule type" value="Genomic_DNA"/>
</dbReference>
<dbReference type="RefSeq" id="WP_126984506.1">
    <property type="nucleotide sequence ID" value="NZ_JALXWX010000038.1"/>
</dbReference>
<evidence type="ECO:0000313" key="11">
    <source>
        <dbReference type="EMBL" id="RRR20076.1"/>
    </source>
</evidence>
<comment type="pathway">
    <text evidence="1 9">Carbohydrate metabolism; tricarboxylic acid cycle; isocitrate from oxaloacetate: step 1/2.</text>
</comment>
<dbReference type="Gene3D" id="2.20.28.60">
    <property type="match status" value="1"/>
</dbReference>
<keyword evidence="3 9" id="KW-0816">Tricarboxylic acid cycle</keyword>
<evidence type="ECO:0000256" key="9">
    <source>
        <dbReference type="RuleBase" id="RU003370"/>
    </source>
</evidence>
<accession>A0A426SPE6</accession>
<evidence type="ECO:0000256" key="1">
    <source>
        <dbReference type="ARBA" id="ARBA00004751"/>
    </source>
</evidence>
<keyword evidence="12" id="KW-1185">Reference proteome</keyword>
<feature type="active site" evidence="8">
    <location>
        <position position="309"/>
    </location>
</feature>
<evidence type="ECO:0000256" key="6">
    <source>
        <dbReference type="NCBIfam" id="TIGR01798"/>
    </source>
</evidence>
<dbReference type="CDD" id="cd06114">
    <property type="entry name" value="EcCS_like"/>
    <property type="match status" value="1"/>
</dbReference>
<dbReference type="UniPathway" id="UPA00223">
    <property type="reaction ID" value="UER00717"/>
</dbReference>
<dbReference type="PRINTS" id="PR00143">
    <property type="entry name" value="CITRTSNTHASE"/>
</dbReference>
<dbReference type="Gene3D" id="1.10.580.10">
    <property type="entry name" value="Citrate Synthase, domain 1"/>
    <property type="match status" value="1"/>
</dbReference>
<dbReference type="InterPro" id="IPR016142">
    <property type="entry name" value="Citrate_synth-like_lrg_a-sub"/>
</dbReference>
<dbReference type="InterPro" id="IPR036969">
    <property type="entry name" value="Citrate_synthase_sf"/>
</dbReference>
<dbReference type="GO" id="GO:0036440">
    <property type="term" value="F:citrate synthase activity"/>
    <property type="evidence" value="ECO:0007669"/>
    <property type="project" value="UniProtKB-EC"/>
</dbReference>
<dbReference type="GeneID" id="78119674"/>
<dbReference type="Gene3D" id="1.10.230.10">
    <property type="entry name" value="Cytochrome P450-Terp, domain 2"/>
    <property type="match status" value="1"/>
</dbReference>
<dbReference type="PANTHER" id="PTHR42871">
    <property type="entry name" value="CITRATE SYNTHASE"/>
    <property type="match status" value="1"/>
</dbReference>
<keyword evidence="4 7" id="KW-0808">Transferase</keyword>
<evidence type="ECO:0000256" key="7">
    <source>
        <dbReference type="PIRNR" id="PIRNR001369"/>
    </source>
</evidence>
<dbReference type="SUPFAM" id="SSF48256">
    <property type="entry name" value="Citrate synthase"/>
    <property type="match status" value="1"/>
</dbReference>
<protein>
    <recommendedName>
        <fullName evidence="6 7">Citrate synthase</fullName>
    </recommendedName>
</protein>
<dbReference type="AlphaFoldDB" id="A0A426SPE6"/>
<proteinExistence type="inferred from homology"/>
<evidence type="ECO:0000256" key="4">
    <source>
        <dbReference type="ARBA" id="ARBA00022679"/>
    </source>
</evidence>
<dbReference type="Proteomes" id="UP000274327">
    <property type="component" value="Unassembled WGS sequence"/>
</dbReference>
<evidence type="ECO:0000256" key="2">
    <source>
        <dbReference type="ARBA" id="ARBA00010566"/>
    </source>
</evidence>
<dbReference type="InterPro" id="IPR019810">
    <property type="entry name" value="Citrate_synthase_AS"/>
</dbReference>
<evidence type="ECO:0000256" key="8">
    <source>
        <dbReference type="PIRSR" id="PIRSR001369-1"/>
    </source>
</evidence>
<dbReference type="GO" id="GO:0006099">
    <property type="term" value="P:tricarboxylic acid cycle"/>
    <property type="evidence" value="ECO:0007669"/>
    <property type="project" value="UniProtKB-UniRule"/>
</dbReference>
<dbReference type="InterPro" id="IPR010953">
    <property type="entry name" value="Citrate_synthase_typ-I"/>
</dbReference>
<dbReference type="PIRSF" id="PIRSF001369">
    <property type="entry name" value="Citrate_synth"/>
    <property type="match status" value="1"/>
</dbReference>
<name>A0A426SPE6_9MICO</name>
<evidence type="ECO:0000256" key="5">
    <source>
        <dbReference type="ARBA" id="ARBA00049288"/>
    </source>
</evidence>
<dbReference type="PROSITE" id="PS00480">
    <property type="entry name" value="CITRATE_SYNTHASE"/>
    <property type="match status" value="1"/>
</dbReference>
<comment type="catalytic activity">
    <reaction evidence="5 9">
        <text>oxaloacetate + acetyl-CoA + H2O = citrate + CoA + H(+)</text>
        <dbReference type="Rhea" id="RHEA:16845"/>
        <dbReference type="ChEBI" id="CHEBI:15377"/>
        <dbReference type="ChEBI" id="CHEBI:15378"/>
        <dbReference type="ChEBI" id="CHEBI:16452"/>
        <dbReference type="ChEBI" id="CHEBI:16947"/>
        <dbReference type="ChEBI" id="CHEBI:57287"/>
        <dbReference type="ChEBI" id="CHEBI:57288"/>
        <dbReference type="EC" id="2.3.3.16"/>
    </reaction>
</comment>
<organism evidence="11 12">
    <name type="scientific">Brachybacterium paraconglomeratum</name>
    <dbReference type="NCBI Taxonomy" id="173362"/>
    <lineage>
        <taxon>Bacteria</taxon>
        <taxon>Bacillati</taxon>
        <taxon>Actinomycetota</taxon>
        <taxon>Actinomycetes</taxon>
        <taxon>Micrococcales</taxon>
        <taxon>Dermabacteraceae</taxon>
        <taxon>Brachybacterium</taxon>
    </lineage>
</organism>
<comment type="caution">
    <text evidence="11">The sequence shown here is derived from an EMBL/GenBank/DDBJ whole genome shotgun (WGS) entry which is preliminary data.</text>
</comment>
<dbReference type="Pfam" id="PF00285">
    <property type="entry name" value="Citrate_synt"/>
    <property type="match status" value="1"/>
</dbReference>
<evidence type="ECO:0000313" key="12">
    <source>
        <dbReference type="Proteomes" id="UP000274327"/>
    </source>
</evidence>
<sequence>MDHATTSAHLTLGEKSLDLPVVPAVEGNSGITIGPLRKETGQVTYDPGFMNTANAKSSITYIDGDEGILRYRGYPIEQLAEKSSYLEVAYLLINGELPTKGQLDNFEAQVERRTLLDERFKHLFDGYPRDAHPMAVLQAGVSGLSTFYQDSLDPFDEEQVRISSVRLLAKTPTMAAYAHRIAQGHALLYPDNRLSLIENFLRLTFGFPVEEFIADPVIVRAMEQLLILHADHEQNCSTSAVRLVGSAQANLFTSISAGIGALSGPAHGGANAAVMEMLDEIQARDMDPRDFMEKVKNKEDGIRLMGFGHRVYKNYDPRARIVKKIADDVLERLGVQDERLELAMKLEEIALKDDYFVERKLYPNVDFYTGIIYKAIGFPTEMFTVLFAIGRLPGWIAQWQEMIHDPETKIGRPRQIYTGEAERPYTAMQDRTGTSELRLAELKAEMDKQRS</sequence>
<dbReference type="FunFam" id="1.10.230.10:FF:000002">
    <property type="entry name" value="Citrate synthase"/>
    <property type="match status" value="1"/>
</dbReference>
<reference evidence="11 12" key="1">
    <citation type="submission" date="2018-07" db="EMBL/GenBank/DDBJ databases">
        <title>Brachybacteriurn paraconglorneratum KCTC 9916.</title>
        <authorList>
            <person name="Li Y."/>
        </authorList>
    </citation>
    <scope>NUCLEOTIDE SEQUENCE [LARGE SCALE GENOMIC DNA]</scope>
    <source>
        <strain evidence="11 12">KCTC 9916</strain>
    </source>
</reference>
<evidence type="ECO:0000256" key="10">
    <source>
        <dbReference type="RuleBase" id="RU003406"/>
    </source>
</evidence>
<gene>
    <name evidence="11" type="ORF">DS079_01330</name>
</gene>
<dbReference type="NCBIfam" id="NF004126">
    <property type="entry name" value="PRK05614.1"/>
    <property type="match status" value="1"/>
</dbReference>
<dbReference type="GO" id="GO:0005737">
    <property type="term" value="C:cytoplasm"/>
    <property type="evidence" value="ECO:0007669"/>
    <property type="project" value="InterPro"/>
</dbReference>
<dbReference type="InterPro" id="IPR016143">
    <property type="entry name" value="Citrate_synth-like_sm_a-sub"/>
</dbReference>
<dbReference type="NCBIfam" id="TIGR01798">
    <property type="entry name" value="cit_synth_I"/>
    <property type="match status" value="1"/>
</dbReference>
<comment type="similarity">
    <text evidence="2 7 10">Belongs to the citrate synthase family.</text>
</comment>
<evidence type="ECO:0000256" key="3">
    <source>
        <dbReference type="ARBA" id="ARBA00022532"/>
    </source>
</evidence>
<dbReference type="InterPro" id="IPR002020">
    <property type="entry name" value="Citrate_synthase"/>
</dbReference>